<gene>
    <name evidence="1" type="ORF">BRADI_3g49255v3</name>
</gene>
<name>A0A0Q3FQP0_BRADI</name>
<proteinExistence type="predicted"/>
<evidence type="ECO:0000313" key="3">
    <source>
        <dbReference type="Proteomes" id="UP000008810"/>
    </source>
</evidence>
<dbReference type="AlphaFoldDB" id="A0A0Q3FQP0"/>
<reference evidence="2" key="3">
    <citation type="submission" date="2018-08" db="UniProtKB">
        <authorList>
            <consortium name="EnsemblPlants"/>
        </authorList>
    </citation>
    <scope>IDENTIFICATION</scope>
    <source>
        <strain evidence="2">cv. Bd21</strain>
    </source>
</reference>
<accession>A0A0Q3FQP0</accession>
<keyword evidence="3" id="KW-1185">Reference proteome</keyword>
<protein>
    <submittedName>
        <fullName evidence="1 2">Uncharacterized protein</fullName>
    </submittedName>
</protein>
<dbReference type="Gramene" id="KQK00413">
    <property type="protein sequence ID" value="KQK00413"/>
    <property type="gene ID" value="BRADI_3g49255v3"/>
</dbReference>
<dbReference type="InParanoid" id="A0A0Q3FQP0"/>
<evidence type="ECO:0000313" key="1">
    <source>
        <dbReference type="EMBL" id="KQK00413.1"/>
    </source>
</evidence>
<organism evidence="1">
    <name type="scientific">Brachypodium distachyon</name>
    <name type="common">Purple false brome</name>
    <name type="synonym">Trachynia distachya</name>
    <dbReference type="NCBI Taxonomy" id="15368"/>
    <lineage>
        <taxon>Eukaryota</taxon>
        <taxon>Viridiplantae</taxon>
        <taxon>Streptophyta</taxon>
        <taxon>Embryophyta</taxon>
        <taxon>Tracheophyta</taxon>
        <taxon>Spermatophyta</taxon>
        <taxon>Magnoliopsida</taxon>
        <taxon>Liliopsida</taxon>
        <taxon>Poales</taxon>
        <taxon>Poaceae</taxon>
        <taxon>BOP clade</taxon>
        <taxon>Pooideae</taxon>
        <taxon>Stipodae</taxon>
        <taxon>Brachypodieae</taxon>
        <taxon>Brachypodium</taxon>
    </lineage>
</organism>
<reference evidence="1 2" key="1">
    <citation type="journal article" date="2010" name="Nature">
        <title>Genome sequencing and analysis of the model grass Brachypodium distachyon.</title>
        <authorList>
            <consortium name="International Brachypodium Initiative"/>
        </authorList>
    </citation>
    <scope>NUCLEOTIDE SEQUENCE [LARGE SCALE GENOMIC DNA]</scope>
    <source>
        <strain evidence="1 2">Bd21</strain>
    </source>
</reference>
<sequence>MPAVRLRQNSRLGNGTVQIRPVRTSDRPFIFTTPPASPILCRLLIRLVAIQSVARSLMLTCQSSMR</sequence>
<reference evidence="1" key="2">
    <citation type="submission" date="2017-06" db="EMBL/GenBank/DDBJ databases">
        <title>WGS assembly of Brachypodium distachyon.</title>
        <authorList>
            <consortium name="The International Brachypodium Initiative"/>
            <person name="Lucas S."/>
            <person name="Harmon-Smith M."/>
            <person name="Lail K."/>
            <person name="Tice H."/>
            <person name="Grimwood J."/>
            <person name="Bruce D."/>
            <person name="Barry K."/>
            <person name="Shu S."/>
            <person name="Lindquist E."/>
            <person name="Wang M."/>
            <person name="Pitluck S."/>
            <person name="Vogel J.P."/>
            <person name="Garvin D.F."/>
            <person name="Mockler T.C."/>
            <person name="Schmutz J."/>
            <person name="Rokhsar D."/>
            <person name="Bevan M.W."/>
        </authorList>
    </citation>
    <scope>NUCLEOTIDE SEQUENCE</scope>
    <source>
        <strain evidence="1">Bd21</strain>
    </source>
</reference>
<dbReference type="EnsemblPlants" id="KQK00413">
    <property type="protein sequence ID" value="KQK00413"/>
    <property type="gene ID" value="BRADI_3g49255v3"/>
</dbReference>
<dbReference type="EMBL" id="CM000882">
    <property type="protein sequence ID" value="KQK00413.1"/>
    <property type="molecule type" value="Genomic_DNA"/>
</dbReference>
<dbReference type="Proteomes" id="UP000008810">
    <property type="component" value="Chromosome 3"/>
</dbReference>
<evidence type="ECO:0000313" key="2">
    <source>
        <dbReference type="EnsemblPlants" id="KQK00413"/>
    </source>
</evidence>